<protein>
    <submittedName>
        <fullName evidence="7">Tyrosine-type recombinase/integrase</fullName>
    </submittedName>
</protein>
<sequence length="530" mass="59510">MIAVPKTNYLTRRSGVYYFRRKVPLALQAAIGRKEVCFSLGTKDPKEAERLAREKAVEIDREWASIQQSVTTPAIPASELTLAHYEQIQQTFSHAVLSFMESRKVQGISDAEYDEFEALLAAVDSASRKQFTRGNFRAVAAVLEEWAGVLHIALPDRETPAYREVLLNVSKAMSHTIQQAKAAHAGDVVPIPPRPEHTALNVNPAASSKNGTSWPDLLERWANERAPRSKTLAEWKLYVDRFADLNPGISIEQTEKRHVVAFKDWLVAKEYSPATVEKHLTAIRSLLGWALDNDIIARNPATGVRLAKAANSAPSRQPYSLEDLNAIFSTTIFRKGERPKAGRGEAAFWLPLLGLFTGARLEELGQLLCNDVRERDQIHYIAISDAEEGQSVKTNSSRRLIPLHPELLRLGFLDYVADQREQGHQRLFHLLDASKHGTYTVMWSKWYGRFARKSPLNMPSTKVFHSFRHTFKDAARNSGIPKDVHDAFTGHSAGDVGSTYGNGLSLQSLATWMAKLEYPDLQLDFTWRSK</sequence>
<evidence type="ECO:0000259" key="6">
    <source>
        <dbReference type="PROSITE" id="PS51900"/>
    </source>
</evidence>
<evidence type="ECO:0000313" key="7">
    <source>
        <dbReference type="EMBL" id="NDV13424.1"/>
    </source>
</evidence>
<evidence type="ECO:0000256" key="3">
    <source>
        <dbReference type="ARBA" id="ARBA00023125"/>
    </source>
</evidence>
<name>A0A6B2KTI7_9NEIS</name>
<feature type="domain" description="Core-binding (CB)" evidence="6">
    <location>
        <begin position="212"/>
        <end position="291"/>
    </location>
</feature>
<dbReference type="EMBL" id="JAAGAA010000010">
    <property type="protein sequence ID" value="NDV13424.1"/>
    <property type="molecule type" value="Genomic_DNA"/>
</dbReference>
<accession>A0A6B2KTI7</accession>
<dbReference type="Pfam" id="PF13102">
    <property type="entry name" value="Phage_int_SAM_5"/>
    <property type="match status" value="1"/>
</dbReference>
<evidence type="ECO:0000256" key="5">
    <source>
        <dbReference type="PROSITE-ProRule" id="PRU01248"/>
    </source>
</evidence>
<proteinExistence type="inferred from homology"/>
<dbReference type="Gene3D" id="1.10.443.10">
    <property type="entry name" value="Intergrase catalytic core"/>
    <property type="match status" value="1"/>
</dbReference>
<dbReference type="Gene3D" id="1.10.150.130">
    <property type="match status" value="1"/>
</dbReference>
<keyword evidence="4" id="KW-0233">DNA recombination</keyword>
<dbReference type="InterPro" id="IPR044068">
    <property type="entry name" value="CB"/>
</dbReference>
<dbReference type="CDD" id="cd01184">
    <property type="entry name" value="INT_C_like_1"/>
    <property type="match status" value="1"/>
</dbReference>
<evidence type="ECO:0000256" key="1">
    <source>
        <dbReference type="ARBA" id="ARBA00008857"/>
    </source>
</evidence>
<dbReference type="PANTHER" id="PTHR30349">
    <property type="entry name" value="PHAGE INTEGRASE-RELATED"/>
    <property type="match status" value="1"/>
</dbReference>
<dbReference type="GO" id="GO:0015074">
    <property type="term" value="P:DNA integration"/>
    <property type="evidence" value="ECO:0007669"/>
    <property type="project" value="UniProtKB-KW"/>
</dbReference>
<dbReference type="SUPFAM" id="SSF56349">
    <property type="entry name" value="DNA breaking-rejoining enzymes"/>
    <property type="match status" value="1"/>
</dbReference>
<evidence type="ECO:0000256" key="4">
    <source>
        <dbReference type="ARBA" id="ARBA00023172"/>
    </source>
</evidence>
<dbReference type="InterPro" id="IPR011010">
    <property type="entry name" value="DNA_brk_join_enz"/>
</dbReference>
<keyword evidence="3 5" id="KW-0238">DNA-binding</keyword>
<dbReference type="InterPro" id="IPR010998">
    <property type="entry name" value="Integrase_recombinase_N"/>
</dbReference>
<dbReference type="Proteomes" id="UP000482578">
    <property type="component" value="Unassembled WGS sequence"/>
</dbReference>
<dbReference type="InterPro" id="IPR025269">
    <property type="entry name" value="SAM-like_dom"/>
</dbReference>
<organism evidence="7 8">
    <name type="scientific">Crenobacter caeni</name>
    <dbReference type="NCBI Taxonomy" id="2705474"/>
    <lineage>
        <taxon>Bacteria</taxon>
        <taxon>Pseudomonadati</taxon>
        <taxon>Pseudomonadota</taxon>
        <taxon>Betaproteobacteria</taxon>
        <taxon>Neisseriales</taxon>
        <taxon>Neisseriaceae</taxon>
        <taxon>Crenobacter</taxon>
    </lineage>
</organism>
<dbReference type="InterPro" id="IPR046668">
    <property type="entry name" value="DUF6538"/>
</dbReference>
<dbReference type="PANTHER" id="PTHR30349:SF41">
    <property type="entry name" value="INTEGRASE_RECOMBINASE PROTEIN MJ0367-RELATED"/>
    <property type="match status" value="1"/>
</dbReference>
<comment type="caution">
    <text evidence="7">The sequence shown here is derived from an EMBL/GenBank/DDBJ whole genome shotgun (WGS) entry which is preliminary data.</text>
</comment>
<comment type="similarity">
    <text evidence="1">Belongs to the 'phage' integrase family.</text>
</comment>
<keyword evidence="8" id="KW-1185">Reference proteome</keyword>
<evidence type="ECO:0000313" key="8">
    <source>
        <dbReference type="Proteomes" id="UP000482578"/>
    </source>
</evidence>
<dbReference type="PROSITE" id="PS51900">
    <property type="entry name" value="CB"/>
    <property type="match status" value="1"/>
</dbReference>
<dbReference type="GO" id="GO:0006310">
    <property type="term" value="P:DNA recombination"/>
    <property type="evidence" value="ECO:0007669"/>
    <property type="project" value="UniProtKB-KW"/>
</dbReference>
<dbReference type="InterPro" id="IPR013762">
    <property type="entry name" value="Integrase-like_cat_sf"/>
</dbReference>
<reference evidence="7 8" key="1">
    <citation type="submission" date="2020-02" db="EMBL/GenBank/DDBJ databases">
        <authorList>
            <person name="Yang Z."/>
        </authorList>
    </citation>
    <scope>NUCLEOTIDE SEQUENCE [LARGE SCALE GENOMIC DNA]</scope>
    <source>
        <strain evidence="7 8">HX-7-9</strain>
    </source>
</reference>
<evidence type="ECO:0000256" key="2">
    <source>
        <dbReference type="ARBA" id="ARBA00022908"/>
    </source>
</evidence>
<dbReference type="Pfam" id="PF20172">
    <property type="entry name" value="DUF6538"/>
    <property type="match status" value="1"/>
</dbReference>
<keyword evidence="2" id="KW-0229">DNA integration</keyword>
<dbReference type="GO" id="GO:0003677">
    <property type="term" value="F:DNA binding"/>
    <property type="evidence" value="ECO:0007669"/>
    <property type="project" value="UniProtKB-UniRule"/>
</dbReference>
<dbReference type="AlphaFoldDB" id="A0A6B2KTI7"/>
<gene>
    <name evidence="7" type="ORF">GZH52_11585</name>
</gene>
<dbReference type="InterPro" id="IPR050090">
    <property type="entry name" value="Tyrosine_recombinase_XerCD"/>
</dbReference>